<feature type="region of interest" description="Disordered" evidence="3">
    <location>
        <begin position="93"/>
        <end position="194"/>
    </location>
</feature>
<dbReference type="PANTHER" id="PTHR10654">
    <property type="entry name" value="CAS SCAFFOLDING PROTEIN"/>
    <property type="match status" value="1"/>
</dbReference>
<name>A0A8C0G1G9_CHEAB</name>
<sequence length="194" mass="21073">MNFDKSLQKIVILSLSPFLSPSPYPSPPHPQQKELNKSAQLARALFDNVAECPEELSFRRGDLMLVLQPEVPGLAGWHLCSLHGQQGIVPANRVHVLPKPGPPDLSPAPRKESASAALYNPPRGQRSSSAGQKEEQQEVRTQASGISLCHPRSCMQPGNPGVQGPPTQFPLGIPHTTPHSRHPQPGLRTQVTRP</sequence>
<evidence type="ECO:0000256" key="1">
    <source>
        <dbReference type="ARBA" id="ARBA00022443"/>
    </source>
</evidence>
<accession>A0A8C0G1G9</accession>
<dbReference type="GO" id="GO:0005886">
    <property type="term" value="C:plasma membrane"/>
    <property type="evidence" value="ECO:0007669"/>
    <property type="project" value="TreeGrafter"/>
</dbReference>
<reference evidence="5" key="2">
    <citation type="submission" date="2025-09" db="UniProtKB">
        <authorList>
            <consortium name="Ensembl"/>
        </authorList>
    </citation>
    <scope>IDENTIFICATION</scope>
</reference>
<evidence type="ECO:0000313" key="5">
    <source>
        <dbReference type="Ensembl" id="ENSCABP00000002067.1"/>
    </source>
</evidence>
<dbReference type="PRINTS" id="PR00452">
    <property type="entry name" value="SH3DOMAIN"/>
</dbReference>
<dbReference type="GO" id="GO:0005925">
    <property type="term" value="C:focal adhesion"/>
    <property type="evidence" value="ECO:0007669"/>
    <property type="project" value="TreeGrafter"/>
</dbReference>
<dbReference type="GO" id="GO:0005737">
    <property type="term" value="C:cytoplasm"/>
    <property type="evidence" value="ECO:0007669"/>
    <property type="project" value="TreeGrafter"/>
</dbReference>
<dbReference type="GO" id="GO:0007169">
    <property type="term" value="P:cell surface receptor protein tyrosine kinase signaling pathway"/>
    <property type="evidence" value="ECO:0007669"/>
    <property type="project" value="TreeGrafter"/>
</dbReference>
<keyword evidence="1 2" id="KW-0728">SH3 domain</keyword>
<dbReference type="InterPro" id="IPR036028">
    <property type="entry name" value="SH3-like_dom_sf"/>
</dbReference>
<dbReference type="SMART" id="SM00326">
    <property type="entry name" value="SH3"/>
    <property type="match status" value="1"/>
</dbReference>
<dbReference type="GO" id="GO:0016477">
    <property type="term" value="P:cell migration"/>
    <property type="evidence" value="ECO:0007669"/>
    <property type="project" value="TreeGrafter"/>
</dbReference>
<evidence type="ECO:0000256" key="3">
    <source>
        <dbReference type="SAM" id="MobiDB-lite"/>
    </source>
</evidence>
<evidence type="ECO:0000259" key="4">
    <source>
        <dbReference type="PROSITE" id="PS50002"/>
    </source>
</evidence>
<dbReference type="Pfam" id="PF14604">
    <property type="entry name" value="SH3_9"/>
    <property type="match status" value="1"/>
</dbReference>
<keyword evidence="6" id="KW-1185">Reference proteome</keyword>
<dbReference type="Gene3D" id="2.30.30.40">
    <property type="entry name" value="SH3 Domains"/>
    <property type="match status" value="1"/>
</dbReference>
<dbReference type="AlphaFoldDB" id="A0A8C0G1G9"/>
<dbReference type="GeneTree" id="ENSGT00950000183008"/>
<protein>
    <recommendedName>
        <fullName evidence="4">SH3 domain-containing protein</fullName>
    </recommendedName>
</protein>
<dbReference type="Proteomes" id="UP000694404">
    <property type="component" value="Unplaced"/>
</dbReference>
<dbReference type="FunFam" id="2.30.30.40:FF:000009">
    <property type="entry name" value="Breast cancer anti-estrogen resistance 1"/>
    <property type="match status" value="1"/>
</dbReference>
<dbReference type="PROSITE" id="PS50002">
    <property type="entry name" value="SH3"/>
    <property type="match status" value="1"/>
</dbReference>
<dbReference type="InterPro" id="IPR037362">
    <property type="entry name" value="CAS_fam"/>
</dbReference>
<proteinExistence type="predicted"/>
<dbReference type="Ensembl" id="ENSCABT00000002234.1">
    <property type="protein sequence ID" value="ENSCABP00000002067.1"/>
    <property type="gene ID" value="ENSCABG00000001634.1"/>
</dbReference>
<evidence type="ECO:0000256" key="2">
    <source>
        <dbReference type="PROSITE-ProRule" id="PRU00192"/>
    </source>
</evidence>
<dbReference type="SUPFAM" id="SSF50044">
    <property type="entry name" value="SH3-domain"/>
    <property type="match status" value="1"/>
</dbReference>
<reference evidence="5" key="1">
    <citation type="submission" date="2025-08" db="UniProtKB">
        <authorList>
            <consortium name="Ensembl"/>
        </authorList>
    </citation>
    <scope>IDENTIFICATION</scope>
</reference>
<dbReference type="InterPro" id="IPR001452">
    <property type="entry name" value="SH3_domain"/>
</dbReference>
<evidence type="ECO:0000313" key="6">
    <source>
        <dbReference type="Proteomes" id="UP000694404"/>
    </source>
</evidence>
<dbReference type="PANTHER" id="PTHR10654:SF14">
    <property type="entry name" value="EMBRYONAL FYN-ASSOCIATED SUBSTRATE"/>
    <property type="match status" value="1"/>
</dbReference>
<feature type="domain" description="SH3" evidence="4">
    <location>
        <begin position="37"/>
        <end position="99"/>
    </location>
</feature>
<organism evidence="5 6">
    <name type="scientific">Chelonoidis abingdonii</name>
    <name type="common">Abingdon island giant tortoise</name>
    <name type="synonym">Testudo abingdonii</name>
    <dbReference type="NCBI Taxonomy" id="106734"/>
    <lineage>
        <taxon>Eukaryota</taxon>
        <taxon>Metazoa</taxon>
        <taxon>Chordata</taxon>
        <taxon>Craniata</taxon>
        <taxon>Vertebrata</taxon>
        <taxon>Euteleostomi</taxon>
        <taxon>Archelosauria</taxon>
        <taxon>Testudinata</taxon>
        <taxon>Testudines</taxon>
        <taxon>Cryptodira</taxon>
        <taxon>Durocryptodira</taxon>
        <taxon>Testudinoidea</taxon>
        <taxon>Testudinidae</taxon>
        <taxon>Chelonoidis</taxon>
    </lineage>
</organism>